<keyword evidence="4 6" id="KW-0808">Transferase</keyword>
<dbReference type="GO" id="GO:0016757">
    <property type="term" value="F:glycosyltransferase activity"/>
    <property type="evidence" value="ECO:0007669"/>
    <property type="project" value="UniProtKB-KW"/>
</dbReference>
<dbReference type="Gene3D" id="3.90.550.10">
    <property type="entry name" value="Spore Coat Polysaccharide Biosynthesis Protein SpsA, Chain A"/>
    <property type="match status" value="1"/>
</dbReference>
<comment type="pathway">
    <text evidence="1">Cell wall biogenesis; cell wall polysaccharide biosynthesis.</text>
</comment>
<dbReference type="OrthoDB" id="8936324at2"/>
<feature type="domain" description="Glycosyltransferase 2-like" evidence="5">
    <location>
        <begin position="5"/>
        <end position="171"/>
    </location>
</feature>
<dbReference type="InterPro" id="IPR001173">
    <property type="entry name" value="Glyco_trans_2-like"/>
</dbReference>
<gene>
    <name evidence="6" type="ORF">QD47_08765</name>
</gene>
<keyword evidence="3" id="KW-0328">Glycosyltransferase</keyword>
<dbReference type="PANTHER" id="PTHR43179">
    <property type="entry name" value="RHAMNOSYLTRANSFERASE WBBL"/>
    <property type="match status" value="1"/>
</dbReference>
<dbReference type="AlphaFoldDB" id="A0A0D7X7R3"/>
<dbReference type="CDD" id="cd04186">
    <property type="entry name" value="GT_2_like_c"/>
    <property type="match status" value="1"/>
</dbReference>
<evidence type="ECO:0000256" key="1">
    <source>
        <dbReference type="ARBA" id="ARBA00004776"/>
    </source>
</evidence>
<dbReference type="SUPFAM" id="SSF53448">
    <property type="entry name" value="Nucleotide-diphospho-sugar transferases"/>
    <property type="match status" value="1"/>
</dbReference>
<comment type="caution">
    <text evidence="6">The sequence shown here is derived from an EMBL/GenBank/DDBJ whole genome shotgun (WGS) entry which is preliminary data.</text>
</comment>
<protein>
    <submittedName>
        <fullName evidence="6">Glycosyl transferase family 2</fullName>
    </submittedName>
</protein>
<keyword evidence="7" id="KW-1185">Reference proteome</keyword>
<evidence type="ECO:0000256" key="2">
    <source>
        <dbReference type="ARBA" id="ARBA00006739"/>
    </source>
</evidence>
<evidence type="ECO:0000256" key="3">
    <source>
        <dbReference type="ARBA" id="ARBA00022676"/>
    </source>
</evidence>
<dbReference type="PATRIC" id="fig|159743.3.peg.1920"/>
<dbReference type="Proteomes" id="UP000032534">
    <property type="component" value="Unassembled WGS sequence"/>
</dbReference>
<evidence type="ECO:0000256" key="4">
    <source>
        <dbReference type="ARBA" id="ARBA00022679"/>
    </source>
</evidence>
<dbReference type="InterPro" id="IPR029044">
    <property type="entry name" value="Nucleotide-diphossugar_trans"/>
</dbReference>
<dbReference type="PANTHER" id="PTHR43179:SF12">
    <property type="entry name" value="GALACTOFURANOSYLTRANSFERASE GLFT2"/>
    <property type="match status" value="1"/>
</dbReference>
<dbReference type="RefSeq" id="WP_044645770.1">
    <property type="nucleotide sequence ID" value="NZ_JTHP01000012.1"/>
</dbReference>
<dbReference type="EMBL" id="JTHP01000012">
    <property type="protein sequence ID" value="KJD46057.1"/>
    <property type="molecule type" value="Genomic_DNA"/>
</dbReference>
<accession>A0A0D7X7R3</accession>
<evidence type="ECO:0000313" key="6">
    <source>
        <dbReference type="EMBL" id="KJD46057.1"/>
    </source>
</evidence>
<organism evidence="6 7">
    <name type="scientific">Paenibacillus terrae</name>
    <dbReference type="NCBI Taxonomy" id="159743"/>
    <lineage>
        <taxon>Bacteria</taxon>
        <taxon>Bacillati</taxon>
        <taxon>Bacillota</taxon>
        <taxon>Bacilli</taxon>
        <taxon>Bacillales</taxon>
        <taxon>Paenibacillaceae</taxon>
        <taxon>Paenibacillus</taxon>
    </lineage>
</organism>
<evidence type="ECO:0000259" key="5">
    <source>
        <dbReference type="Pfam" id="PF00535"/>
    </source>
</evidence>
<proteinExistence type="inferred from homology"/>
<name>A0A0D7X7R3_9BACL</name>
<dbReference type="Pfam" id="PF00535">
    <property type="entry name" value="Glycos_transf_2"/>
    <property type="match status" value="1"/>
</dbReference>
<evidence type="ECO:0000313" key="7">
    <source>
        <dbReference type="Proteomes" id="UP000032534"/>
    </source>
</evidence>
<reference evidence="6 7" key="1">
    <citation type="submission" date="2014-11" db="EMBL/GenBank/DDBJ databases">
        <title>Draft Genome Sequences of Paenibacillus polymyxa NRRL B-30509 and Paenibacillus terrae NRRL B-30644, Strains from a Poultry Environment that Produce Tridecaptin A and Paenicidins.</title>
        <authorList>
            <person name="van Belkum M.J."/>
            <person name="Lohans C.T."/>
            <person name="Vederas J.C."/>
        </authorList>
    </citation>
    <scope>NUCLEOTIDE SEQUENCE [LARGE SCALE GENOMIC DNA]</scope>
    <source>
        <strain evidence="6 7">NRRL B-30644</strain>
    </source>
</reference>
<sequence>MSLTSIIIPTYNGLHLLKPCIEAIRTHTTDVPYEIIVADNASNDGTDDFCEAERLISIRLPENRGFPAACNQGFRLASGDQLVILNNDVTVTRGWLSNMLVALRSQSTVGLVGPVTNYASGTQQIDGLAGDLDSCLQFAEQNNASNPSRWQEVKRLVGFCLMFRRELMERIGLLDERFNPGHYEDDDYCLRARVHGYKLLMCSDCFVYHQGSASFSRSESAWVEGLIERNHRLFMDKWNIDPRAFIETGNSGALGTEHAVEGGRKI</sequence>
<comment type="similarity">
    <text evidence="2">Belongs to the glycosyltransferase 2 family.</text>
</comment>